<comment type="catalytic activity">
    <reaction evidence="3">
        <text>guanosine(966) in 16S rRNA + S-adenosyl-L-methionine = N(2)-methylguanosine(966) in 16S rRNA + S-adenosyl-L-homocysteine + H(+)</text>
        <dbReference type="Rhea" id="RHEA:23548"/>
        <dbReference type="Rhea" id="RHEA-COMP:10211"/>
        <dbReference type="Rhea" id="RHEA-COMP:10212"/>
        <dbReference type="ChEBI" id="CHEBI:15378"/>
        <dbReference type="ChEBI" id="CHEBI:57856"/>
        <dbReference type="ChEBI" id="CHEBI:59789"/>
        <dbReference type="ChEBI" id="CHEBI:74269"/>
        <dbReference type="ChEBI" id="CHEBI:74481"/>
        <dbReference type="EC" id="2.1.1.171"/>
    </reaction>
</comment>
<dbReference type="PANTHER" id="PTHR43542:SF1">
    <property type="entry name" value="METHYLTRANSFERASE"/>
    <property type="match status" value="1"/>
</dbReference>
<comment type="caution">
    <text evidence="4">The sequence shown here is derived from an EMBL/GenBank/DDBJ whole genome shotgun (WGS) entry which is preliminary data.</text>
</comment>
<dbReference type="CDD" id="cd02440">
    <property type="entry name" value="AdoMet_MTases"/>
    <property type="match status" value="1"/>
</dbReference>
<evidence type="ECO:0000256" key="3">
    <source>
        <dbReference type="PIRNR" id="PIRNR004553"/>
    </source>
</evidence>
<evidence type="ECO:0000313" key="4">
    <source>
        <dbReference type="EMBL" id="RDH82202.1"/>
    </source>
</evidence>
<dbReference type="PIRSF" id="PIRSF004553">
    <property type="entry name" value="CHP00095"/>
    <property type="match status" value="1"/>
</dbReference>
<dbReference type="EC" id="2.1.1.171" evidence="3"/>
<dbReference type="GO" id="GO:0052913">
    <property type="term" value="F:16S rRNA (guanine(966)-N(2))-methyltransferase activity"/>
    <property type="evidence" value="ECO:0007669"/>
    <property type="project" value="UniProtKB-EC"/>
</dbReference>
<dbReference type="InterPro" id="IPR029063">
    <property type="entry name" value="SAM-dependent_MTases_sf"/>
</dbReference>
<comment type="function">
    <text evidence="3">Specifically methylates the guanine in position 966 of 16S rRNA in the assembled 30S particle.</text>
</comment>
<proteinExistence type="inferred from homology"/>
<organism evidence="4 5">
    <name type="scientific">endosymbiont of Escarpia spicata</name>
    <dbReference type="NCBI Taxonomy" id="2200908"/>
    <lineage>
        <taxon>Bacteria</taxon>
        <taxon>Pseudomonadati</taxon>
        <taxon>Pseudomonadota</taxon>
        <taxon>Gammaproteobacteria</taxon>
        <taxon>sulfur-oxidizing symbionts</taxon>
    </lineage>
</organism>
<accession>A0A370DBC4</accession>
<gene>
    <name evidence="4" type="primary">rsmD</name>
    <name evidence="4" type="ORF">DIZ78_17485</name>
</gene>
<dbReference type="Pfam" id="PF03602">
    <property type="entry name" value="Cons_hypoth95"/>
    <property type="match status" value="1"/>
</dbReference>
<evidence type="ECO:0000256" key="2">
    <source>
        <dbReference type="ARBA" id="ARBA00022679"/>
    </source>
</evidence>
<keyword evidence="3" id="KW-0949">S-adenosyl-L-methionine</keyword>
<protein>
    <recommendedName>
        <fullName evidence="3">Ribosomal RNA small subunit methyltransferase D</fullName>
        <ecNumber evidence="3">2.1.1.171</ecNumber>
    </recommendedName>
</protein>
<sequence>MPKRSPNKVRIIGGVHRGRKLDFPDLPGLRPTGDRVRETLFNWLQPLIPGARCLDLFAGSGALGLEAASRGAGQVVMLDSAVAVTRQLEANRSLLQLDQLEIVRTNALEWLAEQRSSRPFDLAFLDPPFADDLLAESCRLLQSHGWLADNARIYLEDDAGRGLPVLPEGWELLKEKRAGQVRYGLARFSIS</sequence>
<keyword evidence="1 3" id="KW-0489">Methyltransferase</keyword>
<keyword evidence="3" id="KW-0698">rRNA processing</keyword>
<keyword evidence="5" id="KW-1185">Reference proteome</keyword>
<keyword evidence="2 3" id="KW-0808">Transferase</keyword>
<dbReference type="Proteomes" id="UP000254771">
    <property type="component" value="Unassembled WGS sequence"/>
</dbReference>
<dbReference type="Gene3D" id="3.40.50.150">
    <property type="entry name" value="Vaccinia Virus protein VP39"/>
    <property type="match status" value="1"/>
</dbReference>
<evidence type="ECO:0000256" key="1">
    <source>
        <dbReference type="ARBA" id="ARBA00022603"/>
    </source>
</evidence>
<dbReference type="NCBIfam" id="TIGR00095">
    <property type="entry name" value="16S rRNA (guanine(966)-N(2))-methyltransferase RsmD"/>
    <property type="match status" value="1"/>
</dbReference>
<comment type="similarity">
    <text evidence="3">Belongs to the methyltransferase superfamily. RsmD family.</text>
</comment>
<dbReference type="SUPFAM" id="SSF53335">
    <property type="entry name" value="S-adenosyl-L-methionine-dependent methyltransferases"/>
    <property type="match status" value="1"/>
</dbReference>
<evidence type="ECO:0000313" key="5">
    <source>
        <dbReference type="Proteomes" id="UP000254771"/>
    </source>
</evidence>
<reference evidence="4 5" key="1">
    <citation type="journal article" date="2018" name="ISME J.">
        <title>Endosymbiont genomes yield clues of tubeworm success.</title>
        <authorList>
            <person name="Li Y."/>
            <person name="Liles M.R."/>
            <person name="Halanych K.M."/>
        </authorList>
    </citation>
    <scope>NUCLEOTIDE SEQUENCE [LARGE SCALE GENOMIC DNA]</scope>
    <source>
        <strain evidence="4">A1462</strain>
    </source>
</reference>
<dbReference type="InterPro" id="IPR004398">
    <property type="entry name" value="RNA_MeTrfase_RsmD"/>
</dbReference>
<dbReference type="AlphaFoldDB" id="A0A370DBC4"/>
<dbReference type="PANTHER" id="PTHR43542">
    <property type="entry name" value="METHYLTRANSFERASE"/>
    <property type="match status" value="1"/>
</dbReference>
<dbReference type="EMBL" id="QFXE01000021">
    <property type="protein sequence ID" value="RDH82202.1"/>
    <property type="molecule type" value="Genomic_DNA"/>
</dbReference>
<name>A0A370DBC4_9GAMM</name>